<feature type="binding site" evidence="13">
    <location>
        <position position="820"/>
    </location>
    <ligand>
        <name>ATP</name>
        <dbReference type="ChEBI" id="CHEBI:30616"/>
    </ligand>
</feature>
<evidence type="ECO:0000256" key="11">
    <source>
        <dbReference type="ARBA" id="ARBA00034036"/>
    </source>
</evidence>
<feature type="binding site" evidence="13">
    <location>
        <position position="726"/>
    </location>
    <ligand>
        <name>ATP</name>
        <dbReference type="ChEBI" id="CHEBI:30616"/>
    </ligand>
</feature>
<dbReference type="NCBIfam" id="TIGR01494">
    <property type="entry name" value="ATPase_P-type"/>
    <property type="match status" value="1"/>
</dbReference>
<feature type="binding site" evidence="13">
    <location>
        <position position="908"/>
    </location>
    <ligand>
        <name>ATP</name>
        <dbReference type="ChEBI" id="CHEBI:30616"/>
    </ligand>
</feature>
<feature type="binding site" evidence="13">
    <location>
        <position position="822"/>
    </location>
    <ligand>
        <name>ATP</name>
        <dbReference type="ChEBI" id="CHEBI:30616"/>
    </ligand>
</feature>
<dbReference type="InterPro" id="IPR036412">
    <property type="entry name" value="HAD-like_sf"/>
</dbReference>
<evidence type="ECO:0000256" key="13">
    <source>
        <dbReference type="PIRSR" id="PIRSR606539-2"/>
    </source>
</evidence>
<dbReference type="SUPFAM" id="SSF56784">
    <property type="entry name" value="HAD-like"/>
    <property type="match status" value="1"/>
</dbReference>
<feature type="binding site" evidence="13">
    <location>
        <position position="914"/>
    </location>
    <ligand>
        <name>ATP</name>
        <dbReference type="ChEBI" id="CHEBI:30616"/>
    </ligand>
</feature>
<evidence type="ECO:0000259" key="18">
    <source>
        <dbReference type="Pfam" id="PF16212"/>
    </source>
</evidence>
<dbReference type="PANTHER" id="PTHR24092:SF175">
    <property type="entry name" value="PHOSPHOLIPID-TRANSPORTING ATPASE"/>
    <property type="match status" value="1"/>
</dbReference>
<evidence type="ECO:0000256" key="12">
    <source>
        <dbReference type="PIRSR" id="PIRSR606539-1"/>
    </source>
</evidence>
<evidence type="ECO:0000259" key="17">
    <source>
        <dbReference type="Pfam" id="PF16209"/>
    </source>
</evidence>
<dbReference type="GeneID" id="14923868"/>
<dbReference type="GO" id="GO:0005524">
    <property type="term" value="F:ATP binding"/>
    <property type="evidence" value="ECO:0007669"/>
    <property type="project" value="UniProtKB-UniRule"/>
</dbReference>
<dbReference type="EMBL" id="KB007869">
    <property type="protein sequence ID" value="ELR22905.1"/>
    <property type="molecule type" value="Genomic_DNA"/>
</dbReference>
<dbReference type="SUPFAM" id="SSF81660">
    <property type="entry name" value="Metal cation-transporting ATPase, ATP-binding domain N"/>
    <property type="match status" value="1"/>
</dbReference>
<evidence type="ECO:0000256" key="7">
    <source>
        <dbReference type="ARBA" id="ARBA00022842"/>
    </source>
</evidence>
<feature type="binding site" evidence="13">
    <location>
        <position position="654"/>
    </location>
    <ligand>
        <name>ATP</name>
        <dbReference type="ChEBI" id="CHEBI:30616"/>
    </ligand>
</feature>
<proteinExistence type="inferred from homology"/>
<feature type="transmembrane region" description="Helical" evidence="15">
    <location>
        <begin position="1068"/>
        <end position="1089"/>
    </location>
</feature>
<feature type="region of interest" description="Disordered" evidence="16">
    <location>
        <begin position="511"/>
        <end position="559"/>
    </location>
</feature>
<feature type="binding site" evidence="13">
    <location>
        <position position="487"/>
    </location>
    <ligand>
        <name>ATP</name>
        <dbReference type="ChEBI" id="CHEBI:30616"/>
    </ligand>
</feature>
<evidence type="ECO:0000313" key="19">
    <source>
        <dbReference type="EMBL" id="ELR22905.1"/>
    </source>
</evidence>
<dbReference type="KEGG" id="acan:ACA1_398910"/>
<sequence>MEPPSSDFVRGGKWKEIERDISITGEEDAHRLLTMQEEDSGGDGDEVVGREEEEEEELYKYGDDDEGEEGDSGEGARCVHVNDRAANAAAGFATNMTSTTKYTWWNFPFKNLYEQFRRVANSYFLLVMIIQLIPGVAPITPLTSILPLLFVLCVTAIKDAWDDWNRRKADNEVNNRTAVVSERDFVRGSLTWRNVAYKDIVVGDLIRIHDGEEFPADIVFIKSAAADHQCFIETSDLDGETTKKIKRALAFTSTMTEAELANIEAVVECDAPNIHLDSFNGKFTLKASSARTRQYTLTSKVRRKSLLGRPLDDDLPFPLNETQLLPRGARLVNTPFIIGVVVYTGRDTKLVLNQQPVPLKFSYVERTTNKLLIALVAFILTLCLITAVLSVYWRADVGSRIPYLMMPNDISDDFKMGAKNFLTLFVLFNTFVPISLYVTIEFIKLLQSYFLANDLDLYDAETDQPVIVKTTSLLEDLGQVDYVFSDKTGTLTENKLVLKKCSIRGTMYDASGPSSQHVAKKKQEEGKAWQADGSRGKEEEGGGEEESRETLNAHEDDAFPLEEDEARLEDDLGQAEVEEFLLALALCHSAFVESAPQDAGGGLLTYQASSPDDEALVLAAAQYGVTLTSRVGDRLTVRMRGQDHAFQVLAELPFDSDRKRMSVIVRTPSNEIRIYCKGAETVVLPRLKYYTPDAVGKLQDKLSAAEYDYIAQTEQHINHYARKGLRTLLVSMATMDQAQFDRWLYVYQKAAIAVHHRKDTVARAAELIERDLLLLGATAIEDKLQHGVPETLRDLAHSTTDDVDTMAICIQAGIKVWVLTGDKQETAINIGYSAHVLDETMELLCVNTSTTQACQHTLDSSLARLRAAGPTKKCALIIDGLSLGFALEDHKVQFRELSKLCQSVICCRVSAKQKAAVVSLIKAEGHTTLAIGDGANDVSMIRSAHVGIGIIGKEGSQASRSSDYAIAQFRFLKKLLLVHGRYSYLRISTLIQYYFYKNATFTLPQFYFSFFNGFSGQTLFDSWIIVLFNIVFTSLPVLLVGLWDRDVPQEALLQFPSLYSRSRLNKDAVLHSALIFFFALVISTAVLPNGHPMDMFLFGITISTSAITIVTLKLAIETNLGVYFFFISIYGLIPHVRGWDNHIYWAFFALFTSSSFWLTYVALVVCSLLPDLTFKSVLRCFFPSDWSVMREYWLRARLRQRTAAYYGFLSASANTLRGDETEPLVGSRKATAFCT</sequence>
<dbReference type="GO" id="GO:0016887">
    <property type="term" value="F:ATP hydrolysis activity"/>
    <property type="evidence" value="ECO:0007669"/>
    <property type="project" value="InterPro"/>
</dbReference>
<feature type="binding site" evidence="13">
    <location>
        <position position="677"/>
    </location>
    <ligand>
        <name>ATP</name>
        <dbReference type="ChEBI" id="CHEBI:30616"/>
    </ligand>
</feature>
<dbReference type="InterPro" id="IPR006539">
    <property type="entry name" value="P-type_ATPase_IV"/>
</dbReference>
<feature type="compositionally biased region" description="Acidic residues" evidence="16">
    <location>
        <begin position="36"/>
        <end position="72"/>
    </location>
</feature>
<feature type="transmembrane region" description="Helical" evidence="15">
    <location>
        <begin position="1023"/>
        <end position="1043"/>
    </location>
</feature>
<dbReference type="RefSeq" id="XP_004351682.1">
    <property type="nucleotide sequence ID" value="XM_004351630.1"/>
</dbReference>
<name>L8HCI2_ACACF</name>
<evidence type="ECO:0000256" key="9">
    <source>
        <dbReference type="ARBA" id="ARBA00022989"/>
    </source>
</evidence>
<feature type="domain" description="P-type ATPase N-terminal" evidence="17">
    <location>
        <begin position="79"/>
        <end position="145"/>
    </location>
</feature>
<keyword evidence="4 14" id="KW-0479">Metal-binding</keyword>
<gene>
    <name evidence="19" type="ORF">ACA1_398910</name>
</gene>
<feature type="region of interest" description="Disordered" evidence="16">
    <location>
        <begin position="19"/>
        <end position="75"/>
    </location>
</feature>
<feature type="transmembrane region" description="Helical" evidence="15">
    <location>
        <begin position="1143"/>
        <end position="1169"/>
    </location>
</feature>
<keyword evidence="6 13" id="KW-0067">ATP-binding</keyword>
<keyword evidence="10 15" id="KW-0472">Membrane</keyword>
<dbReference type="GO" id="GO:0000287">
    <property type="term" value="F:magnesium ion binding"/>
    <property type="evidence" value="ECO:0007669"/>
    <property type="project" value="UniProtKB-UniRule"/>
</dbReference>
<feature type="compositionally biased region" description="Basic and acidic residues" evidence="16">
    <location>
        <begin position="19"/>
        <end position="31"/>
    </location>
</feature>
<keyword evidence="7 14" id="KW-0460">Magnesium</keyword>
<feature type="transmembrane region" description="Helical" evidence="15">
    <location>
        <begin position="421"/>
        <end position="440"/>
    </location>
</feature>
<keyword evidence="8 15" id="KW-1278">Translocase</keyword>
<comment type="catalytic activity">
    <reaction evidence="11 15">
        <text>ATP + H2O + phospholipidSide 1 = ADP + phosphate + phospholipidSide 2.</text>
        <dbReference type="EC" id="7.6.2.1"/>
    </reaction>
</comment>
<feature type="binding site" evidence="13">
    <location>
        <position position="821"/>
    </location>
    <ligand>
        <name>ATP</name>
        <dbReference type="ChEBI" id="CHEBI:30616"/>
    </ligand>
</feature>
<evidence type="ECO:0000256" key="14">
    <source>
        <dbReference type="PIRSR" id="PIRSR606539-3"/>
    </source>
</evidence>
<dbReference type="Pfam" id="PF16212">
    <property type="entry name" value="PhoLip_ATPase_C"/>
    <property type="match status" value="1"/>
</dbReference>
<dbReference type="SUPFAM" id="SSF81665">
    <property type="entry name" value="Calcium ATPase, transmembrane domain M"/>
    <property type="match status" value="1"/>
</dbReference>
<feature type="active site" description="4-aspartylphosphate intermediate" evidence="12">
    <location>
        <position position="486"/>
    </location>
</feature>
<dbReference type="InterPro" id="IPR044492">
    <property type="entry name" value="P_typ_ATPase_HD_dom"/>
</dbReference>
<dbReference type="OrthoDB" id="377733at2759"/>
<dbReference type="InterPro" id="IPR023298">
    <property type="entry name" value="ATPase_P-typ_TM_dom_sf"/>
</dbReference>
<evidence type="ECO:0000256" key="5">
    <source>
        <dbReference type="ARBA" id="ARBA00022741"/>
    </source>
</evidence>
<dbReference type="InterPro" id="IPR001757">
    <property type="entry name" value="P_typ_ATPase"/>
</dbReference>
<evidence type="ECO:0000256" key="10">
    <source>
        <dbReference type="ARBA" id="ARBA00023136"/>
    </source>
</evidence>
<dbReference type="InterPro" id="IPR032630">
    <property type="entry name" value="P_typ_ATPase_c"/>
</dbReference>
<evidence type="ECO:0000256" key="15">
    <source>
        <dbReference type="RuleBase" id="RU362033"/>
    </source>
</evidence>
<dbReference type="InterPro" id="IPR023299">
    <property type="entry name" value="ATPase_P-typ_cyto_dom_N"/>
</dbReference>
<feature type="binding site" evidence="14">
    <location>
        <position position="488"/>
    </location>
    <ligand>
        <name>Mg(2+)</name>
        <dbReference type="ChEBI" id="CHEBI:18420"/>
    </ligand>
</feature>
<feature type="domain" description="P-type ATPase C-terminal" evidence="18">
    <location>
        <begin position="960"/>
        <end position="1184"/>
    </location>
</feature>
<evidence type="ECO:0000256" key="4">
    <source>
        <dbReference type="ARBA" id="ARBA00022723"/>
    </source>
</evidence>
<dbReference type="VEuPathDB" id="AmoebaDB:ACA1_398910"/>
<dbReference type="Proteomes" id="UP000011083">
    <property type="component" value="Unassembled WGS sequence"/>
</dbReference>
<dbReference type="Gene3D" id="3.40.50.1000">
    <property type="entry name" value="HAD superfamily/HAD-like"/>
    <property type="match status" value="2"/>
</dbReference>
<keyword evidence="5 13" id="KW-0547">Nucleotide-binding</keyword>
<dbReference type="PANTHER" id="PTHR24092">
    <property type="entry name" value="PROBABLE PHOSPHOLIPID-TRANSPORTING ATPASE"/>
    <property type="match status" value="1"/>
</dbReference>
<dbReference type="PROSITE" id="PS00154">
    <property type="entry name" value="ATPASE_E1_E2"/>
    <property type="match status" value="1"/>
</dbReference>
<feature type="binding site" evidence="14">
    <location>
        <position position="937"/>
    </location>
    <ligand>
        <name>Mg(2+)</name>
        <dbReference type="ChEBI" id="CHEBI:18420"/>
    </ligand>
</feature>
<dbReference type="InterPro" id="IPR008250">
    <property type="entry name" value="ATPase_P-typ_transduc_dom_A_sf"/>
</dbReference>
<dbReference type="Gene3D" id="3.40.1110.10">
    <property type="entry name" value="Calcium-transporting ATPase, cytoplasmic domain N"/>
    <property type="match status" value="2"/>
</dbReference>
<dbReference type="GO" id="GO:0005886">
    <property type="term" value="C:plasma membrane"/>
    <property type="evidence" value="ECO:0007669"/>
    <property type="project" value="TreeGrafter"/>
</dbReference>
<dbReference type="SFLD" id="SFLDF00027">
    <property type="entry name" value="p-type_atpase"/>
    <property type="match status" value="1"/>
</dbReference>
<evidence type="ECO:0000256" key="3">
    <source>
        <dbReference type="ARBA" id="ARBA00022692"/>
    </source>
</evidence>
<dbReference type="SUPFAM" id="SSF81653">
    <property type="entry name" value="Calcium ATPase, transduction domain A"/>
    <property type="match status" value="1"/>
</dbReference>
<dbReference type="SFLD" id="SFLDS00003">
    <property type="entry name" value="Haloacid_Dehalogenase"/>
    <property type="match status" value="1"/>
</dbReference>
<feature type="transmembrane region" description="Helical" evidence="15">
    <location>
        <begin position="1120"/>
        <end position="1137"/>
    </location>
</feature>
<dbReference type="GO" id="GO:0045332">
    <property type="term" value="P:phospholipid translocation"/>
    <property type="evidence" value="ECO:0007669"/>
    <property type="project" value="TreeGrafter"/>
</dbReference>
<dbReference type="GO" id="GO:0140326">
    <property type="term" value="F:ATPase-coupled intramembrane lipid transporter activity"/>
    <property type="evidence" value="ECO:0007669"/>
    <property type="project" value="UniProtKB-EC"/>
</dbReference>
<dbReference type="AlphaFoldDB" id="L8HCI2"/>
<evidence type="ECO:0000256" key="6">
    <source>
        <dbReference type="ARBA" id="ARBA00022840"/>
    </source>
</evidence>
<dbReference type="STRING" id="1257118.L8HCI2"/>
<feature type="transmembrane region" description="Helical" evidence="15">
    <location>
        <begin position="371"/>
        <end position="393"/>
    </location>
</feature>
<feature type="binding site" evidence="14">
    <location>
        <position position="486"/>
    </location>
    <ligand>
        <name>Mg(2+)</name>
        <dbReference type="ChEBI" id="CHEBI:18420"/>
    </ligand>
</feature>
<dbReference type="InterPro" id="IPR023214">
    <property type="entry name" value="HAD_sf"/>
</dbReference>
<dbReference type="PRINTS" id="PR00119">
    <property type="entry name" value="CATATPASE"/>
</dbReference>
<dbReference type="InterPro" id="IPR032631">
    <property type="entry name" value="P-type_ATPase_N"/>
</dbReference>
<dbReference type="FunFam" id="3.40.50.1000:FF:000014">
    <property type="entry name" value="Phospholipid-transporting ATPase"/>
    <property type="match status" value="1"/>
</dbReference>
<protein>
    <recommendedName>
        <fullName evidence="15">Phospholipid-transporting ATPase</fullName>
        <ecNumber evidence="15">7.6.2.1</ecNumber>
    </recommendedName>
</protein>
<feature type="transmembrane region" description="Helical" evidence="15">
    <location>
        <begin position="1095"/>
        <end position="1115"/>
    </location>
</feature>
<keyword evidence="9 15" id="KW-1133">Transmembrane helix</keyword>
<dbReference type="SFLD" id="SFLDG00002">
    <property type="entry name" value="C1.7:_P-type_atpase_like"/>
    <property type="match status" value="1"/>
</dbReference>
<evidence type="ECO:0000313" key="20">
    <source>
        <dbReference type="Proteomes" id="UP000011083"/>
    </source>
</evidence>
<keyword evidence="3 15" id="KW-0812">Transmembrane</keyword>
<evidence type="ECO:0000256" key="8">
    <source>
        <dbReference type="ARBA" id="ARBA00022967"/>
    </source>
</evidence>
<feature type="binding site" evidence="13">
    <location>
        <position position="936"/>
    </location>
    <ligand>
        <name>ATP</name>
        <dbReference type="ChEBI" id="CHEBI:30616"/>
    </ligand>
</feature>
<feature type="binding site" evidence="13">
    <location>
        <position position="488"/>
    </location>
    <ligand>
        <name>ATP</name>
        <dbReference type="ChEBI" id="CHEBI:30616"/>
    </ligand>
</feature>
<comment type="cofactor">
    <cofactor evidence="14">
        <name>Mg(2+)</name>
        <dbReference type="ChEBI" id="CHEBI:18420"/>
    </cofactor>
</comment>
<dbReference type="Gene3D" id="1.20.1110.10">
    <property type="entry name" value="Calcium-transporting ATPase, transmembrane domain"/>
    <property type="match status" value="1"/>
</dbReference>
<reference evidence="19 20" key="1">
    <citation type="journal article" date="2013" name="Genome Biol.">
        <title>Genome of Acanthamoeba castellanii highlights extensive lateral gene transfer and early evolution of tyrosine kinase signaling.</title>
        <authorList>
            <person name="Clarke M."/>
            <person name="Lohan A.J."/>
            <person name="Liu B."/>
            <person name="Lagkouvardos I."/>
            <person name="Roy S."/>
            <person name="Zafar N."/>
            <person name="Bertelli C."/>
            <person name="Schilde C."/>
            <person name="Kianianmomeni A."/>
            <person name="Burglin T.R."/>
            <person name="Frech C."/>
            <person name="Turcotte B."/>
            <person name="Kopec K.O."/>
            <person name="Synnott J.M."/>
            <person name="Choo C."/>
            <person name="Paponov I."/>
            <person name="Finkler A."/>
            <person name="Soon Heng Tan C."/>
            <person name="Hutchins A.P."/>
            <person name="Weinmeier T."/>
            <person name="Rattei T."/>
            <person name="Chu J.S."/>
            <person name="Gimenez G."/>
            <person name="Irimia M."/>
            <person name="Rigden D.J."/>
            <person name="Fitzpatrick D.A."/>
            <person name="Lorenzo-Morales J."/>
            <person name="Bateman A."/>
            <person name="Chiu C.H."/>
            <person name="Tang P."/>
            <person name="Hegemann P."/>
            <person name="Fromm H."/>
            <person name="Raoult D."/>
            <person name="Greub G."/>
            <person name="Miranda-Saavedra D."/>
            <person name="Chen N."/>
            <person name="Nash P."/>
            <person name="Ginger M.L."/>
            <person name="Horn M."/>
            <person name="Schaap P."/>
            <person name="Caler L."/>
            <person name="Loftus B."/>
        </authorList>
    </citation>
    <scope>NUCLEOTIDE SEQUENCE [LARGE SCALE GENOMIC DNA]</scope>
    <source>
        <strain evidence="19 20">Neff</strain>
    </source>
</reference>
<keyword evidence="20" id="KW-1185">Reference proteome</keyword>
<dbReference type="NCBIfam" id="TIGR01652">
    <property type="entry name" value="ATPase-Plipid"/>
    <property type="match status" value="1"/>
</dbReference>
<evidence type="ECO:0000256" key="16">
    <source>
        <dbReference type="SAM" id="MobiDB-lite"/>
    </source>
</evidence>
<dbReference type="Pfam" id="PF16209">
    <property type="entry name" value="PhoLip_ATPase_N"/>
    <property type="match status" value="1"/>
</dbReference>
<accession>L8HCI2</accession>
<comment type="subcellular location">
    <subcellularLocation>
        <location evidence="1 15">Membrane</location>
        <topology evidence="1 15">Multi-pass membrane protein</topology>
    </subcellularLocation>
</comment>
<feature type="transmembrane region" description="Helical" evidence="15">
    <location>
        <begin position="120"/>
        <end position="139"/>
    </location>
</feature>
<feature type="compositionally biased region" description="Basic and acidic residues" evidence="16">
    <location>
        <begin position="548"/>
        <end position="557"/>
    </location>
</feature>
<feature type="binding site" evidence="14">
    <location>
        <position position="933"/>
    </location>
    <ligand>
        <name>Mg(2+)</name>
        <dbReference type="ChEBI" id="CHEBI:18420"/>
    </ligand>
</feature>
<feature type="binding site" evidence="13">
    <location>
        <position position="937"/>
    </location>
    <ligand>
        <name>ATP</name>
        <dbReference type="ChEBI" id="CHEBI:30616"/>
    </ligand>
</feature>
<evidence type="ECO:0000256" key="1">
    <source>
        <dbReference type="ARBA" id="ARBA00004141"/>
    </source>
</evidence>
<dbReference type="OMA" id="GWWAWNL"/>
<dbReference type="InterPro" id="IPR018303">
    <property type="entry name" value="ATPase_P-typ_P_site"/>
</dbReference>
<comment type="similarity">
    <text evidence="2 15">Belongs to the cation transport ATPase (P-type) (TC 3.A.3) family. Type IV subfamily.</text>
</comment>
<organism evidence="19 20">
    <name type="scientific">Acanthamoeba castellanii (strain ATCC 30010 / Neff)</name>
    <dbReference type="NCBI Taxonomy" id="1257118"/>
    <lineage>
        <taxon>Eukaryota</taxon>
        <taxon>Amoebozoa</taxon>
        <taxon>Discosea</taxon>
        <taxon>Longamoebia</taxon>
        <taxon>Centramoebida</taxon>
        <taxon>Acanthamoebidae</taxon>
        <taxon>Acanthamoeba</taxon>
    </lineage>
</organism>
<dbReference type="Gene3D" id="2.70.150.10">
    <property type="entry name" value="Calcium-transporting ATPase, cytoplasmic transduction domain A"/>
    <property type="match status" value="1"/>
</dbReference>
<dbReference type="Pfam" id="PF13246">
    <property type="entry name" value="Cation_ATPase"/>
    <property type="match status" value="1"/>
</dbReference>
<dbReference type="EC" id="7.6.2.1" evidence="15"/>
<feature type="binding site" evidence="13">
    <location>
        <position position="486"/>
    </location>
    <ligand>
        <name>ATP</name>
        <dbReference type="ChEBI" id="CHEBI:30616"/>
    </ligand>
</feature>
<evidence type="ECO:0000256" key="2">
    <source>
        <dbReference type="ARBA" id="ARBA00008109"/>
    </source>
</evidence>